<keyword evidence="4" id="KW-0274">FAD</keyword>
<gene>
    <name evidence="13" type="ORF">SNEC2469_LOCUS27446</name>
</gene>
<dbReference type="InterPro" id="IPR054585">
    <property type="entry name" value="NDH2-like_C"/>
</dbReference>
<keyword evidence="14" id="KW-1185">Reference proteome</keyword>
<accession>A0A813ACA2</accession>
<evidence type="ECO:0000256" key="6">
    <source>
        <dbReference type="ARBA" id="ARBA00023002"/>
    </source>
</evidence>
<feature type="transmembrane region" description="Helical" evidence="10">
    <location>
        <begin position="371"/>
        <end position="391"/>
    </location>
</feature>
<dbReference type="AlphaFoldDB" id="A0A813ACA2"/>
<evidence type="ECO:0000256" key="1">
    <source>
        <dbReference type="ARBA" id="ARBA00005272"/>
    </source>
</evidence>
<keyword evidence="7" id="KW-0520">NAD</keyword>
<dbReference type="InterPro" id="IPR036188">
    <property type="entry name" value="FAD/NAD-bd_sf"/>
</dbReference>
<dbReference type="SUPFAM" id="SSF51905">
    <property type="entry name" value="FAD/NAD(P)-binding domain"/>
    <property type="match status" value="1"/>
</dbReference>
<keyword evidence="3" id="KW-0285">Flavoprotein</keyword>
<evidence type="ECO:0000256" key="4">
    <source>
        <dbReference type="ARBA" id="ARBA00022827"/>
    </source>
</evidence>
<comment type="catalytic activity">
    <reaction evidence="8">
        <text>a quinone + NADH + H(+) = a quinol + NAD(+)</text>
        <dbReference type="Rhea" id="RHEA:46160"/>
        <dbReference type="ChEBI" id="CHEBI:15378"/>
        <dbReference type="ChEBI" id="CHEBI:24646"/>
        <dbReference type="ChEBI" id="CHEBI:57540"/>
        <dbReference type="ChEBI" id="CHEBI:57945"/>
        <dbReference type="ChEBI" id="CHEBI:132124"/>
        <dbReference type="EC" id="1.6.5.9"/>
    </reaction>
</comment>
<dbReference type="EMBL" id="CAJNJA010057807">
    <property type="protein sequence ID" value="CAE7863450.1"/>
    <property type="molecule type" value="Genomic_DNA"/>
</dbReference>
<evidence type="ECO:0000256" key="3">
    <source>
        <dbReference type="ARBA" id="ARBA00022630"/>
    </source>
</evidence>
<evidence type="ECO:0000259" key="12">
    <source>
        <dbReference type="Pfam" id="PF22366"/>
    </source>
</evidence>
<dbReference type="InterPro" id="IPR023753">
    <property type="entry name" value="FAD/NAD-binding_dom"/>
</dbReference>
<dbReference type="Pfam" id="PF07992">
    <property type="entry name" value="Pyr_redox_2"/>
    <property type="match status" value="1"/>
</dbReference>
<keyword evidence="10" id="KW-0472">Membrane</keyword>
<comment type="catalytic activity">
    <reaction evidence="9">
        <text>a ubiquinone + NADH + H(+) = a ubiquinol + NAD(+)</text>
        <dbReference type="Rhea" id="RHEA:23152"/>
        <dbReference type="Rhea" id="RHEA-COMP:9565"/>
        <dbReference type="Rhea" id="RHEA-COMP:9566"/>
        <dbReference type="ChEBI" id="CHEBI:15378"/>
        <dbReference type="ChEBI" id="CHEBI:16389"/>
        <dbReference type="ChEBI" id="CHEBI:17976"/>
        <dbReference type="ChEBI" id="CHEBI:57540"/>
        <dbReference type="ChEBI" id="CHEBI:57945"/>
    </reaction>
</comment>
<dbReference type="InterPro" id="IPR045024">
    <property type="entry name" value="NDH-2"/>
</dbReference>
<dbReference type="Pfam" id="PF22366">
    <property type="entry name" value="NDH2_C"/>
    <property type="match status" value="1"/>
</dbReference>
<evidence type="ECO:0000259" key="11">
    <source>
        <dbReference type="Pfam" id="PF07992"/>
    </source>
</evidence>
<evidence type="ECO:0000256" key="8">
    <source>
        <dbReference type="ARBA" id="ARBA00047599"/>
    </source>
</evidence>
<evidence type="ECO:0000313" key="13">
    <source>
        <dbReference type="EMBL" id="CAE7863450.1"/>
    </source>
</evidence>
<dbReference type="EC" id="1.6.5.9" evidence="2"/>
<feature type="domain" description="External alternative NADH-ubiquinone oxidoreductase-like C-terminal" evidence="12">
    <location>
        <begin position="351"/>
        <end position="404"/>
    </location>
</feature>
<evidence type="ECO:0000256" key="9">
    <source>
        <dbReference type="ARBA" id="ARBA00049010"/>
    </source>
</evidence>
<comment type="caution">
    <text evidence="13">The sequence shown here is derived from an EMBL/GenBank/DDBJ whole genome shotgun (WGS) entry which is preliminary data.</text>
</comment>
<dbReference type="GO" id="GO:0005739">
    <property type="term" value="C:mitochondrion"/>
    <property type="evidence" value="ECO:0007669"/>
    <property type="project" value="UniProtKB-ARBA"/>
</dbReference>
<name>A0A813ACA2_9DINO</name>
<dbReference type="Gene3D" id="3.50.50.100">
    <property type="match status" value="1"/>
</dbReference>
<evidence type="ECO:0000256" key="10">
    <source>
        <dbReference type="SAM" id="Phobius"/>
    </source>
</evidence>
<feature type="domain" description="FAD/NAD(P)-binding" evidence="11">
    <location>
        <begin position="9"/>
        <end position="326"/>
    </location>
</feature>
<dbReference type="Proteomes" id="UP000601435">
    <property type="component" value="Unassembled WGS sequence"/>
</dbReference>
<evidence type="ECO:0000313" key="14">
    <source>
        <dbReference type="Proteomes" id="UP000601435"/>
    </source>
</evidence>
<dbReference type="OrthoDB" id="3244603at2759"/>
<evidence type="ECO:0000256" key="5">
    <source>
        <dbReference type="ARBA" id="ARBA00022946"/>
    </source>
</evidence>
<reference evidence="13" key="1">
    <citation type="submission" date="2021-02" db="EMBL/GenBank/DDBJ databases">
        <authorList>
            <person name="Dougan E. K."/>
            <person name="Rhodes N."/>
            <person name="Thang M."/>
            <person name="Chan C."/>
        </authorList>
    </citation>
    <scope>NUCLEOTIDE SEQUENCE</scope>
</reference>
<dbReference type="PANTHER" id="PTHR43706">
    <property type="entry name" value="NADH DEHYDROGENASE"/>
    <property type="match status" value="1"/>
</dbReference>
<dbReference type="PRINTS" id="PR00368">
    <property type="entry name" value="FADPNR"/>
</dbReference>
<organism evidence="13 14">
    <name type="scientific">Symbiodinium necroappetens</name>
    <dbReference type="NCBI Taxonomy" id="1628268"/>
    <lineage>
        <taxon>Eukaryota</taxon>
        <taxon>Sar</taxon>
        <taxon>Alveolata</taxon>
        <taxon>Dinophyceae</taxon>
        <taxon>Suessiales</taxon>
        <taxon>Symbiodiniaceae</taxon>
        <taxon>Symbiodinium</taxon>
    </lineage>
</organism>
<keyword evidence="5" id="KW-0809">Transit peptide</keyword>
<dbReference type="GO" id="GO:0050136">
    <property type="term" value="F:NADH dehydrogenase (quinone) (non-electrogenic) activity"/>
    <property type="evidence" value="ECO:0007669"/>
    <property type="project" value="UniProtKB-EC"/>
</dbReference>
<protein>
    <recommendedName>
        <fullName evidence="2">NADH:ubiquinone reductase (non-electrogenic)</fullName>
        <ecNumber evidence="2">1.6.5.9</ecNumber>
    </recommendedName>
</protein>
<evidence type="ECO:0000256" key="2">
    <source>
        <dbReference type="ARBA" id="ARBA00012637"/>
    </source>
</evidence>
<evidence type="ECO:0000256" key="7">
    <source>
        <dbReference type="ARBA" id="ARBA00023027"/>
    </source>
</evidence>
<dbReference type="PANTHER" id="PTHR43706:SF47">
    <property type="entry name" value="EXTERNAL NADH-UBIQUINONE OXIDOREDUCTASE 1, MITOCHONDRIAL-RELATED"/>
    <property type="match status" value="1"/>
</dbReference>
<comment type="similarity">
    <text evidence="1">Belongs to the NADH dehydrogenase family.</text>
</comment>
<dbReference type="PRINTS" id="PR00411">
    <property type="entry name" value="PNDRDTASEI"/>
</dbReference>
<keyword evidence="10" id="KW-0812">Transmembrane</keyword>
<keyword evidence="6" id="KW-0560">Oxidoreductase</keyword>
<keyword evidence="10" id="KW-1133">Transmembrane helix</keyword>
<proteinExistence type="inferred from homology"/>
<sequence>MPDPTARHRVVILGGGFAGLQAAFALKKADADVTIVDRQNHHLFQPLLYQVATASLSPADIAAPIRHIVKGVRNCRTVLARAKRVDADRRVVVLDEGEIPYDTLVLATGVRHAYFGHDEWEAHAPGLKSLDDALRIRDRFLLAFEQAELEEDPEKRRAALTFVIVGGGPTGVELAGAMAEIARRAMKKDFRRIDPSTARVILIEGEDRVLNAFDRKLSNRARADLESLGVDVWLNTRVTGVDEGGVEVGDERIASRNVVWAAGVEAQGVGGSLGVETDRSGRVPVEPDLTVPGRPEIFVLGDLAKITDPRTGEDVPGIAPAAMQMGKYAGRRIRERLEGRASDAPFRYTDKGMLATIGRARAVGSIAGIKMAGFVAWFLWAAVHIFFLIGFRNRLVVVISWVWAYVTFQRGARIIVPEHEDERIEEDTPASSGV</sequence>